<dbReference type="InterPro" id="IPR051557">
    <property type="entry name" value="NipSnap_domain"/>
</dbReference>
<evidence type="ECO:0000313" key="3">
    <source>
        <dbReference type="EMBL" id="OGG48063.1"/>
    </source>
</evidence>
<dbReference type="SUPFAM" id="SSF54909">
    <property type="entry name" value="Dimeric alpha+beta barrel"/>
    <property type="match status" value="2"/>
</dbReference>
<dbReference type="Pfam" id="PF07978">
    <property type="entry name" value="NIPSNAP"/>
    <property type="match status" value="2"/>
</dbReference>
<dbReference type="EMBL" id="MFKF01000258">
    <property type="protein sequence ID" value="OGG48063.1"/>
    <property type="molecule type" value="Genomic_DNA"/>
</dbReference>
<reference evidence="3 4" key="1">
    <citation type="journal article" date="2016" name="Nat. Commun.">
        <title>Thousands of microbial genomes shed light on interconnected biogeochemical processes in an aquifer system.</title>
        <authorList>
            <person name="Anantharaman K."/>
            <person name="Brown C.T."/>
            <person name="Hug L.A."/>
            <person name="Sharon I."/>
            <person name="Castelle C.J."/>
            <person name="Probst A.J."/>
            <person name="Thomas B.C."/>
            <person name="Singh A."/>
            <person name="Wilkins M.J."/>
            <person name="Karaoz U."/>
            <person name="Brodie E.L."/>
            <person name="Williams K.H."/>
            <person name="Hubbard S.S."/>
            <person name="Banfield J.F."/>
        </authorList>
    </citation>
    <scope>NUCLEOTIDE SEQUENCE [LARGE SCALE GENOMIC DNA]</scope>
    <source>
        <strain evidence="4">RIFCSPLOWO2_12_FULL_64_10</strain>
    </source>
</reference>
<evidence type="ECO:0000256" key="1">
    <source>
        <dbReference type="ARBA" id="ARBA00005291"/>
    </source>
</evidence>
<dbReference type="PANTHER" id="PTHR21017:SF17">
    <property type="entry name" value="PROTEIN NIPSNAP"/>
    <property type="match status" value="1"/>
</dbReference>
<feature type="domain" description="NIPSNAP" evidence="2">
    <location>
        <begin position="112"/>
        <end position="206"/>
    </location>
</feature>
<dbReference type="AlphaFoldDB" id="A0A1F6CFQ3"/>
<sequence length="208" mass="23640">MIYEIRTYNARPYSVPGYEKRFAEAYETRVKYGASLWGWWHTEIGPLNQMVHIWAYESLQQRADVRTAALKDPSGKWPPQPGDELLSQENDILLPVPGMTEMPGEQAWGSVYELRMYTYAPGDLAKVTPAYAAAIAARNAAYPMAGIFTSDLGNLNRLYQLAPYRDWAHREAVRAELREKHLWPPATDARPVSQLVRHLVPAAFSPLH</sequence>
<name>A0A1F6CFQ3_HANXR</name>
<evidence type="ECO:0000313" key="4">
    <source>
        <dbReference type="Proteomes" id="UP000178606"/>
    </source>
</evidence>
<comment type="similarity">
    <text evidence="1">Belongs to the NipSnap family.</text>
</comment>
<dbReference type="PANTHER" id="PTHR21017">
    <property type="entry name" value="NIPSNAP-RELATED"/>
    <property type="match status" value="1"/>
</dbReference>
<gene>
    <name evidence="3" type="ORF">A3F84_02575</name>
</gene>
<dbReference type="InterPro" id="IPR011008">
    <property type="entry name" value="Dimeric_a/b-barrel"/>
</dbReference>
<organism evidence="3 4">
    <name type="scientific">Handelsmanbacteria sp. (strain RIFCSPLOWO2_12_FULL_64_10)</name>
    <dbReference type="NCBI Taxonomy" id="1817868"/>
    <lineage>
        <taxon>Bacteria</taxon>
        <taxon>Candidatus Handelsmaniibacteriota</taxon>
    </lineage>
</organism>
<dbReference type="Gene3D" id="3.30.70.100">
    <property type="match status" value="2"/>
</dbReference>
<dbReference type="InterPro" id="IPR012577">
    <property type="entry name" value="NIPSNAP"/>
</dbReference>
<protein>
    <recommendedName>
        <fullName evidence="2">NIPSNAP domain-containing protein</fullName>
    </recommendedName>
</protein>
<proteinExistence type="inferred from homology"/>
<dbReference type="Proteomes" id="UP000178606">
    <property type="component" value="Unassembled WGS sequence"/>
</dbReference>
<comment type="caution">
    <text evidence="3">The sequence shown here is derived from an EMBL/GenBank/DDBJ whole genome shotgun (WGS) entry which is preliminary data.</text>
</comment>
<evidence type="ECO:0000259" key="2">
    <source>
        <dbReference type="Pfam" id="PF07978"/>
    </source>
</evidence>
<feature type="domain" description="NIPSNAP" evidence="2">
    <location>
        <begin position="3"/>
        <end position="97"/>
    </location>
</feature>
<accession>A0A1F6CFQ3</accession>